<gene>
    <name evidence="1" type="ORF">AJ81_01150</name>
</gene>
<keyword evidence="2" id="KW-1185">Reference proteome</keyword>
<accession>A0A0X1KP53</accession>
<dbReference type="KEGG" id="phy:AJ81_01150"/>
<protein>
    <recommendedName>
        <fullName evidence="3">DUF2922 domain-containing protein</fullName>
    </recommendedName>
</protein>
<dbReference type="PaxDb" id="1123384-AJ81_01150"/>
<dbReference type="Proteomes" id="UP000077469">
    <property type="component" value="Chromosome"/>
</dbReference>
<dbReference type="InterPro" id="IPR021321">
    <property type="entry name" value="DUF2922"/>
</dbReference>
<sequence>MKRLFLDFVNEEDGKRRRITIPNPKEDLTSEQVSEAMDMLISLGALPSTFVKDRAAIVETVTNEFFNLL</sequence>
<evidence type="ECO:0000313" key="1">
    <source>
        <dbReference type="EMBL" id="AJC73033.1"/>
    </source>
</evidence>
<dbReference type="AlphaFoldDB" id="A0A0X1KP53"/>
<dbReference type="Pfam" id="PF11148">
    <property type="entry name" value="DUF2922"/>
    <property type="match status" value="1"/>
</dbReference>
<proteinExistence type="predicted"/>
<dbReference type="RefSeq" id="WP_031503316.1">
    <property type="nucleotide sequence ID" value="NC_022795.1"/>
</dbReference>
<evidence type="ECO:0000313" key="2">
    <source>
        <dbReference type="Proteomes" id="UP000077469"/>
    </source>
</evidence>
<name>A0A0X1KP53_9THEM</name>
<organism evidence="1 2">
    <name type="scientific">Pseudothermotoga hypogea DSM 11164 = NBRC 106472</name>
    <dbReference type="NCBI Taxonomy" id="1123384"/>
    <lineage>
        <taxon>Bacteria</taxon>
        <taxon>Thermotogati</taxon>
        <taxon>Thermotogota</taxon>
        <taxon>Thermotogae</taxon>
        <taxon>Thermotogales</taxon>
        <taxon>Thermotogaceae</taxon>
        <taxon>Pseudothermotoga</taxon>
    </lineage>
</organism>
<dbReference type="OrthoDB" id="47751at2"/>
<evidence type="ECO:0008006" key="3">
    <source>
        <dbReference type="Google" id="ProtNLM"/>
    </source>
</evidence>
<reference evidence="1 2" key="1">
    <citation type="submission" date="2014-01" db="EMBL/GenBank/DDBJ databases">
        <title>Genome sequencing of Thermotog hypogea.</title>
        <authorList>
            <person name="Zhang X."/>
            <person name="Alvare G."/>
            <person name="Fristensky B."/>
            <person name="Chen L."/>
            <person name="Suen T."/>
            <person name="Chen Q."/>
            <person name="Ma K."/>
        </authorList>
    </citation>
    <scope>NUCLEOTIDE SEQUENCE [LARGE SCALE GENOMIC DNA]</scope>
    <source>
        <strain evidence="1 2">DSM 11164</strain>
    </source>
</reference>
<dbReference type="EMBL" id="CP007141">
    <property type="protein sequence ID" value="AJC73033.1"/>
    <property type="molecule type" value="Genomic_DNA"/>
</dbReference>
<dbReference type="PATRIC" id="fig|1123384.7.peg.229"/>